<dbReference type="InterPro" id="IPR013858">
    <property type="entry name" value="Peptidase_M10B_C"/>
</dbReference>
<gene>
    <name evidence="9" type="ORF">FHS03_005178</name>
</gene>
<keyword evidence="7" id="KW-0862">Zinc</keyword>
<evidence type="ECO:0000313" key="10">
    <source>
        <dbReference type="Proteomes" id="UP000541535"/>
    </source>
</evidence>
<dbReference type="InterPro" id="IPR034033">
    <property type="entry name" value="Serralysin-like"/>
</dbReference>
<dbReference type="AlphaFoldDB" id="A0A7W5BFT5"/>
<dbReference type="GO" id="GO:0004222">
    <property type="term" value="F:metalloendopeptidase activity"/>
    <property type="evidence" value="ECO:0007669"/>
    <property type="project" value="InterPro"/>
</dbReference>
<dbReference type="Pfam" id="PF00413">
    <property type="entry name" value="Peptidase_M10"/>
    <property type="match status" value="1"/>
</dbReference>
<keyword evidence="6" id="KW-0378">Hydrolase</keyword>
<dbReference type="GO" id="GO:0006508">
    <property type="term" value="P:proteolysis"/>
    <property type="evidence" value="ECO:0007669"/>
    <property type="project" value="UniProtKB-KW"/>
</dbReference>
<dbReference type="EMBL" id="JACHXD010000024">
    <property type="protein sequence ID" value="MBB3122081.1"/>
    <property type="molecule type" value="Genomic_DNA"/>
</dbReference>
<dbReference type="GO" id="GO:0031012">
    <property type="term" value="C:extracellular matrix"/>
    <property type="evidence" value="ECO:0007669"/>
    <property type="project" value="InterPro"/>
</dbReference>
<keyword evidence="2" id="KW-0964">Secreted</keyword>
<keyword evidence="10" id="KW-1185">Reference proteome</keyword>
<dbReference type="Pfam" id="PF08548">
    <property type="entry name" value="Peptidase_M10_C"/>
    <property type="match status" value="1"/>
</dbReference>
<keyword evidence="3" id="KW-0645">Protease</keyword>
<evidence type="ECO:0000313" key="9">
    <source>
        <dbReference type="EMBL" id="MBB3122081.1"/>
    </source>
</evidence>
<dbReference type="InterPro" id="IPR006026">
    <property type="entry name" value="Peptidase_Metallo"/>
</dbReference>
<evidence type="ECO:0000256" key="3">
    <source>
        <dbReference type="ARBA" id="ARBA00022670"/>
    </source>
</evidence>
<dbReference type="RefSeq" id="WP_229426444.1">
    <property type="nucleotide sequence ID" value="NZ_JACHXD010000024.1"/>
</dbReference>
<feature type="domain" description="Peptidase metallopeptidase" evidence="8">
    <location>
        <begin position="2"/>
        <end position="184"/>
    </location>
</feature>
<name>A0A7W5BFT5_9BURK</name>
<dbReference type="Gene3D" id="3.40.390.10">
    <property type="entry name" value="Collagenase (Catalytic Domain)"/>
    <property type="match status" value="1"/>
</dbReference>
<dbReference type="SUPFAM" id="SSF55486">
    <property type="entry name" value="Metalloproteases ('zincins'), catalytic domain"/>
    <property type="match status" value="1"/>
</dbReference>
<accession>A0A7W5BFT5</accession>
<comment type="subcellular location">
    <subcellularLocation>
        <location evidence="1">Secreted</location>
    </subcellularLocation>
</comment>
<evidence type="ECO:0000259" key="8">
    <source>
        <dbReference type="SMART" id="SM00235"/>
    </source>
</evidence>
<protein>
    <recommendedName>
        <fullName evidence="8">Peptidase metallopeptidase domain-containing protein</fullName>
    </recommendedName>
</protein>
<dbReference type="GO" id="GO:0005615">
    <property type="term" value="C:extracellular space"/>
    <property type="evidence" value="ECO:0007669"/>
    <property type="project" value="InterPro"/>
</dbReference>
<dbReference type="SMART" id="SM00235">
    <property type="entry name" value="ZnMc"/>
    <property type="match status" value="1"/>
</dbReference>
<sequence length="550" mass="57726">MPKTAINLTYSFLSTPPRDASSEDSNGFAAMNSLQRDAARAALAKWASVANIAFSEVLGGGQIQFGTNDQGSRSSAYAYLPEPGLPTTYLYLNNKSSSSSNFADGSYGATVMLHELGHTLGLKHPGNYDSGGSTIGGPYLPASTDTVDYTQMSYNPGVASSKTGKYATTPMLYDIQAMQYLYGANMSYHSGDDVYSFSAAQPAMCIWDAGGADTLDFSACTGRVVINLNAGQFSETAPGLNNVSIAYGVTVESVIAGSGGSTIYGNAAGNYITGGGGADVVYQGAGNDRIIGGEGTDTVVYNGAFSQYKIVRQPGSVTVQGEGNDTLSSVELLRFSDRTMAVADLPILVTSHLGTAGPDRFAASGGGESFDGGAGLDTVSYGGARAAYTVVRDGATFQVRGQAGTDVLTGIERLQFGDGALALDSDATAGQLYRLYLSTYARTPDEGGMGFWLEMINRGVNMETVANAFITSAEFYSIYGRNLDDDRYVNQLYFNILHRDPDPGGKAFYVNALHNGISREVVLLSISDSPELKASLVGIMPDAIAYQAFG</sequence>
<evidence type="ECO:0000256" key="6">
    <source>
        <dbReference type="ARBA" id="ARBA00022801"/>
    </source>
</evidence>
<keyword evidence="5" id="KW-0677">Repeat</keyword>
<reference evidence="9 10" key="1">
    <citation type="submission" date="2020-08" db="EMBL/GenBank/DDBJ databases">
        <title>Genomic Encyclopedia of Type Strains, Phase III (KMG-III): the genomes of soil and plant-associated and newly described type strains.</title>
        <authorList>
            <person name="Whitman W."/>
        </authorList>
    </citation>
    <scope>NUCLEOTIDE SEQUENCE [LARGE SCALE GENOMIC DNA]</scope>
    <source>
        <strain evidence="9 10">CECT 8897</strain>
    </source>
</reference>
<keyword evidence="4" id="KW-0479">Metal-binding</keyword>
<evidence type="ECO:0000256" key="4">
    <source>
        <dbReference type="ARBA" id="ARBA00022723"/>
    </source>
</evidence>
<dbReference type="GO" id="GO:0005509">
    <property type="term" value="F:calcium ion binding"/>
    <property type="evidence" value="ECO:0007669"/>
    <property type="project" value="InterPro"/>
</dbReference>
<dbReference type="InterPro" id="IPR001818">
    <property type="entry name" value="Pept_M10_metallopeptidase"/>
</dbReference>
<evidence type="ECO:0000256" key="5">
    <source>
        <dbReference type="ARBA" id="ARBA00022737"/>
    </source>
</evidence>
<dbReference type="GO" id="GO:0008270">
    <property type="term" value="F:zinc ion binding"/>
    <property type="evidence" value="ECO:0007669"/>
    <property type="project" value="InterPro"/>
</dbReference>
<dbReference type="InterPro" id="IPR011049">
    <property type="entry name" value="Serralysin-like_metalloprot_C"/>
</dbReference>
<dbReference type="Gene3D" id="2.150.10.10">
    <property type="entry name" value="Serralysin-like metalloprotease, C-terminal"/>
    <property type="match status" value="1"/>
</dbReference>
<dbReference type="InterPro" id="IPR025282">
    <property type="entry name" value="DUF4214"/>
</dbReference>
<dbReference type="SUPFAM" id="SSF51120">
    <property type="entry name" value="beta-Roll"/>
    <property type="match status" value="2"/>
</dbReference>
<proteinExistence type="predicted"/>
<dbReference type="Proteomes" id="UP000541535">
    <property type="component" value="Unassembled WGS sequence"/>
</dbReference>
<organism evidence="9 10">
    <name type="scientific">Pseudoduganella violacea</name>
    <dbReference type="NCBI Taxonomy" id="1715466"/>
    <lineage>
        <taxon>Bacteria</taxon>
        <taxon>Pseudomonadati</taxon>
        <taxon>Pseudomonadota</taxon>
        <taxon>Betaproteobacteria</taxon>
        <taxon>Burkholderiales</taxon>
        <taxon>Oxalobacteraceae</taxon>
        <taxon>Telluria group</taxon>
        <taxon>Pseudoduganella</taxon>
    </lineage>
</organism>
<dbReference type="Pfam" id="PF13946">
    <property type="entry name" value="DUF4214"/>
    <property type="match status" value="1"/>
</dbReference>
<evidence type="ECO:0000256" key="2">
    <source>
        <dbReference type="ARBA" id="ARBA00022525"/>
    </source>
</evidence>
<comment type="caution">
    <text evidence="9">The sequence shown here is derived from an EMBL/GenBank/DDBJ whole genome shotgun (WGS) entry which is preliminary data.</text>
</comment>
<evidence type="ECO:0000256" key="7">
    <source>
        <dbReference type="ARBA" id="ARBA00022833"/>
    </source>
</evidence>
<evidence type="ECO:0000256" key="1">
    <source>
        <dbReference type="ARBA" id="ARBA00004613"/>
    </source>
</evidence>
<dbReference type="InterPro" id="IPR024079">
    <property type="entry name" value="MetalloPept_cat_dom_sf"/>
</dbReference>
<dbReference type="PRINTS" id="PR00313">
    <property type="entry name" value="CABNDNGRPT"/>
</dbReference>
<dbReference type="CDD" id="cd04277">
    <property type="entry name" value="ZnMc_serralysin_like"/>
    <property type="match status" value="1"/>
</dbReference>